<dbReference type="Proteomes" id="UP000426246">
    <property type="component" value="Chromosome"/>
</dbReference>
<dbReference type="Pfam" id="PF04138">
    <property type="entry name" value="GtrA_DPMS_TM"/>
    <property type="match status" value="1"/>
</dbReference>
<dbReference type="OrthoDB" id="9812049at2"/>
<evidence type="ECO:0000256" key="5">
    <source>
        <dbReference type="ARBA" id="ARBA00023136"/>
    </source>
</evidence>
<comment type="subcellular location">
    <subcellularLocation>
        <location evidence="1">Membrane</location>
        <topology evidence="1">Multi-pass membrane protein</topology>
    </subcellularLocation>
</comment>
<keyword evidence="4 6" id="KW-1133">Transmembrane helix</keyword>
<dbReference type="InterPro" id="IPR051401">
    <property type="entry name" value="GtrA_CellWall_Glycosyl"/>
</dbReference>
<comment type="similarity">
    <text evidence="2">Belongs to the GtrA family.</text>
</comment>
<gene>
    <name evidence="8" type="ORF">EHS13_10785</name>
</gene>
<name>A0A6B8RHW4_9BACL</name>
<keyword evidence="5 6" id="KW-0472">Membrane</keyword>
<sequence length="128" mass="14459">MRQFVKFNLVGLLNTALDFAVFALLAWLGVFYIVAQCISYGVGMINSYTLNKYWTFAQKGRLEPKQAIRFTVLNLGSLLLSLGLLALFKDHWELKVLTAKLLTTIATTLVNFVGSKLWVFRTNGTKYS</sequence>
<feature type="transmembrane region" description="Helical" evidence="6">
    <location>
        <begin position="20"/>
        <end position="46"/>
    </location>
</feature>
<evidence type="ECO:0000259" key="7">
    <source>
        <dbReference type="Pfam" id="PF04138"/>
    </source>
</evidence>
<evidence type="ECO:0000256" key="1">
    <source>
        <dbReference type="ARBA" id="ARBA00004141"/>
    </source>
</evidence>
<dbReference type="RefSeq" id="WP_155700351.1">
    <property type="nucleotide sequence ID" value="NZ_CP034235.1"/>
</dbReference>
<keyword evidence="3 6" id="KW-0812">Transmembrane</keyword>
<organism evidence="8 9">
    <name type="scientific">Paenibacillus psychroresistens</name>
    <dbReference type="NCBI Taxonomy" id="1778678"/>
    <lineage>
        <taxon>Bacteria</taxon>
        <taxon>Bacillati</taxon>
        <taxon>Bacillota</taxon>
        <taxon>Bacilli</taxon>
        <taxon>Bacillales</taxon>
        <taxon>Paenibacillaceae</taxon>
        <taxon>Paenibacillus</taxon>
    </lineage>
</organism>
<evidence type="ECO:0000256" key="3">
    <source>
        <dbReference type="ARBA" id="ARBA00022692"/>
    </source>
</evidence>
<dbReference type="KEGG" id="ppsc:EHS13_10785"/>
<dbReference type="InterPro" id="IPR007267">
    <property type="entry name" value="GtrA_DPMS_TM"/>
</dbReference>
<evidence type="ECO:0000256" key="4">
    <source>
        <dbReference type="ARBA" id="ARBA00022989"/>
    </source>
</evidence>
<dbReference type="AlphaFoldDB" id="A0A6B8RHW4"/>
<dbReference type="EMBL" id="CP034235">
    <property type="protein sequence ID" value="QGQ95334.1"/>
    <property type="molecule type" value="Genomic_DNA"/>
</dbReference>
<protein>
    <submittedName>
        <fullName evidence="8">GtrA family protein</fullName>
    </submittedName>
</protein>
<proteinExistence type="inferred from homology"/>
<evidence type="ECO:0000313" key="9">
    <source>
        <dbReference type="Proteomes" id="UP000426246"/>
    </source>
</evidence>
<dbReference type="GO" id="GO:0000271">
    <property type="term" value="P:polysaccharide biosynthetic process"/>
    <property type="evidence" value="ECO:0007669"/>
    <property type="project" value="InterPro"/>
</dbReference>
<accession>A0A6B8RHW4</accession>
<feature type="domain" description="GtrA/DPMS transmembrane" evidence="7">
    <location>
        <begin position="6"/>
        <end position="120"/>
    </location>
</feature>
<keyword evidence="9" id="KW-1185">Reference proteome</keyword>
<dbReference type="GO" id="GO:0005886">
    <property type="term" value="C:plasma membrane"/>
    <property type="evidence" value="ECO:0007669"/>
    <property type="project" value="TreeGrafter"/>
</dbReference>
<evidence type="ECO:0000313" key="8">
    <source>
        <dbReference type="EMBL" id="QGQ95334.1"/>
    </source>
</evidence>
<feature type="transmembrane region" description="Helical" evidence="6">
    <location>
        <begin position="100"/>
        <end position="119"/>
    </location>
</feature>
<evidence type="ECO:0000256" key="2">
    <source>
        <dbReference type="ARBA" id="ARBA00009399"/>
    </source>
</evidence>
<reference evidence="9" key="1">
    <citation type="submission" date="2018-11" db="EMBL/GenBank/DDBJ databases">
        <title>Complete genome sequence of Paenibacillus sp. ML311-T8.</title>
        <authorList>
            <person name="Nam Y.-D."/>
            <person name="Kang J."/>
            <person name="Chung W.-H."/>
            <person name="Park Y.S."/>
        </authorList>
    </citation>
    <scope>NUCLEOTIDE SEQUENCE [LARGE SCALE GENOMIC DNA]</scope>
    <source>
        <strain evidence="9">ML311-T8</strain>
    </source>
</reference>
<dbReference type="PANTHER" id="PTHR38459">
    <property type="entry name" value="PROPHAGE BACTOPRENOL-LINKED GLUCOSE TRANSLOCASE HOMOLOG"/>
    <property type="match status" value="1"/>
</dbReference>
<feature type="transmembrane region" description="Helical" evidence="6">
    <location>
        <begin position="67"/>
        <end position="88"/>
    </location>
</feature>
<dbReference type="PANTHER" id="PTHR38459:SF1">
    <property type="entry name" value="PROPHAGE BACTOPRENOL-LINKED GLUCOSE TRANSLOCASE HOMOLOG"/>
    <property type="match status" value="1"/>
</dbReference>
<evidence type="ECO:0000256" key="6">
    <source>
        <dbReference type="SAM" id="Phobius"/>
    </source>
</evidence>